<proteinExistence type="predicted"/>
<dbReference type="AlphaFoldDB" id="A0A166EVV9"/>
<dbReference type="EMBL" id="KV417596">
    <property type="protein sequence ID" value="KZP16162.1"/>
    <property type="molecule type" value="Genomic_DNA"/>
</dbReference>
<keyword evidence="2" id="KW-1185">Reference proteome</keyword>
<sequence length="101" mass="11293">MTSTTTISSLKLLWIHRSVRAQFYSLCQRKAWYIISSPPHSSAQADPEPHHAVPPGYPPTVHFRCGLYQTRSRRVLRVRSGVAAPAPDLISIGTVQEWTAP</sequence>
<gene>
    <name evidence="1" type="ORF">FIBSPDRAFT_64874</name>
</gene>
<evidence type="ECO:0000313" key="2">
    <source>
        <dbReference type="Proteomes" id="UP000076532"/>
    </source>
</evidence>
<dbReference type="Proteomes" id="UP000076532">
    <property type="component" value="Unassembled WGS sequence"/>
</dbReference>
<accession>A0A166EVV9</accession>
<evidence type="ECO:0000313" key="1">
    <source>
        <dbReference type="EMBL" id="KZP16162.1"/>
    </source>
</evidence>
<organism evidence="1 2">
    <name type="scientific">Athelia psychrophila</name>
    <dbReference type="NCBI Taxonomy" id="1759441"/>
    <lineage>
        <taxon>Eukaryota</taxon>
        <taxon>Fungi</taxon>
        <taxon>Dikarya</taxon>
        <taxon>Basidiomycota</taxon>
        <taxon>Agaricomycotina</taxon>
        <taxon>Agaricomycetes</taxon>
        <taxon>Agaricomycetidae</taxon>
        <taxon>Atheliales</taxon>
        <taxon>Atheliaceae</taxon>
        <taxon>Athelia</taxon>
    </lineage>
</organism>
<reference evidence="1 2" key="1">
    <citation type="journal article" date="2016" name="Mol. Biol. Evol.">
        <title>Comparative Genomics of Early-Diverging Mushroom-Forming Fungi Provides Insights into the Origins of Lignocellulose Decay Capabilities.</title>
        <authorList>
            <person name="Nagy L.G."/>
            <person name="Riley R."/>
            <person name="Tritt A."/>
            <person name="Adam C."/>
            <person name="Daum C."/>
            <person name="Floudas D."/>
            <person name="Sun H."/>
            <person name="Yadav J.S."/>
            <person name="Pangilinan J."/>
            <person name="Larsson K.H."/>
            <person name="Matsuura K."/>
            <person name="Barry K."/>
            <person name="Labutti K."/>
            <person name="Kuo R."/>
            <person name="Ohm R.A."/>
            <person name="Bhattacharya S.S."/>
            <person name="Shirouzu T."/>
            <person name="Yoshinaga Y."/>
            <person name="Martin F.M."/>
            <person name="Grigoriev I.V."/>
            <person name="Hibbett D.S."/>
        </authorList>
    </citation>
    <scope>NUCLEOTIDE SEQUENCE [LARGE SCALE GENOMIC DNA]</scope>
    <source>
        <strain evidence="1 2">CBS 109695</strain>
    </source>
</reference>
<protein>
    <submittedName>
        <fullName evidence="1">Uncharacterized protein</fullName>
    </submittedName>
</protein>
<name>A0A166EVV9_9AGAM</name>